<feature type="compositionally biased region" description="Polar residues" evidence="1">
    <location>
        <begin position="1"/>
        <end position="10"/>
    </location>
</feature>
<dbReference type="Proteomes" id="UP000824120">
    <property type="component" value="Chromosome 4"/>
</dbReference>
<proteinExistence type="predicted"/>
<comment type="caution">
    <text evidence="2">The sequence shown here is derived from an EMBL/GenBank/DDBJ whole genome shotgun (WGS) entry which is preliminary data.</text>
</comment>
<reference evidence="2 3" key="1">
    <citation type="submission" date="2020-09" db="EMBL/GenBank/DDBJ databases">
        <title>De no assembly of potato wild relative species, Solanum commersonii.</title>
        <authorList>
            <person name="Cho K."/>
        </authorList>
    </citation>
    <scope>NUCLEOTIDE SEQUENCE [LARGE SCALE GENOMIC DNA]</scope>
    <source>
        <strain evidence="2">LZ3.2</strain>
        <tissue evidence="2">Leaf</tissue>
    </source>
</reference>
<feature type="compositionally biased region" description="Basic and acidic residues" evidence="1">
    <location>
        <begin position="27"/>
        <end position="36"/>
    </location>
</feature>
<name>A0A9J5ZJ68_SOLCO</name>
<feature type="region of interest" description="Disordered" evidence="1">
    <location>
        <begin position="78"/>
        <end position="104"/>
    </location>
</feature>
<evidence type="ECO:0000313" key="2">
    <source>
        <dbReference type="EMBL" id="KAG5611860.1"/>
    </source>
</evidence>
<gene>
    <name evidence="2" type="ORF">H5410_023141</name>
</gene>
<sequence length="104" mass="11434">MDYCSSTWSGNLDRGPNGSEGCPTKSEMAETKEMEANTKGSFGGNMGGNDLSHMESQKLEDFSKHRCEYEFCYCTDTERSESSNSHSPEHKGCRGVSDSAEKSN</sequence>
<protein>
    <submittedName>
        <fullName evidence="2">Uncharacterized protein</fullName>
    </submittedName>
</protein>
<dbReference type="EMBL" id="JACXVP010000004">
    <property type="protein sequence ID" value="KAG5611860.1"/>
    <property type="molecule type" value="Genomic_DNA"/>
</dbReference>
<feature type="compositionally biased region" description="Basic and acidic residues" evidence="1">
    <location>
        <begin position="78"/>
        <end position="92"/>
    </location>
</feature>
<feature type="region of interest" description="Disordered" evidence="1">
    <location>
        <begin position="1"/>
        <end position="52"/>
    </location>
</feature>
<organism evidence="2 3">
    <name type="scientific">Solanum commersonii</name>
    <name type="common">Commerson's wild potato</name>
    <name type="synonym">Commerson's nightshade</name>
    <dbReference type="NCBI Taxonomy" id="4109"/>
    <lineage>
        <taxon>Eukaryota</taxon>
        <taxon>Viridiplantae</taxon>
        <taxon>Streptophyta</taxon>
        <taxon>Embryophyta</taxon>
        <taxon>Tracheophyta</taxon>
        <taxon>Spermatophyta</taxon>
        <taxon>Magnoliopsida</taxon>
        <taxon>eudicotyledons</taxon>
        <taxon>Gunneridae</taxon>
        <taxon>Pentapetalae</taxon>
        <taxon>asterids</taxon>
        <taxon>lamiids</taxon>
        <taxon>Solanales</taxon>
        <taxon>Solanaceae</taxon>
        <taxon>Solanoideae</taxon>
        <taxon>Solaneae</taxon>
        <taxon>Solanum</taxon>
    </lineage>
</organism>
<dbReference type="AlphaFoldDB" id="A0A9J5ZJ68"/>
<accession>A0A9J5ZJ68</accession>
<evidence type="ECO:0000313" key="3">
    <source>
        <dbReference type="Proteomes" id="UP000824120"/>
    </source>
</evidence>
<keyword evidence="3" id="KW-1185">Reference proteome</keyword>
<dbReference type="OrthoDB" id="10274401at2759"/>
<evidence type="ECO:0000256" key="1">
    <source>
        <dbReference type="SAM" id="MobiDB-lite"/>
    </source>
</evidence>